<name>A0A5B8XTM3_9DELT</name>
<dbReference type="AlphaFoldDB" id="A0A5B8XTM3"/>
<organism evidence="1 2">
    <name type="scientific">Microvenator marinus</name>
    <dbReference type="NCBI Taxonomy" id="2600177"/>
    <lineage>
        <taxon>Bacteria</taxon>
        <taxon>Deltaproteobacteria</taxon>
        <taxon>Bradymonadales</taxon>
        <taxon>Microvenatoraceae</taxon>
        <taxon>Microvenator</taxon>
    </lineage>
</organism>
<dbReference type="SUPFAM" id="SSF52047">
    <property type="entry name" value="RNI-like"/>
    <property type="match status" value="1"/>
</dbReference>
<dbReference type="OrthoDB" id="978055at2"/>
<dbReference type="EMBL" id="CP042467">
    <property type="protein sequence ID" value="QED28457.1"/>
    <property type="molecule type" value="Genomic_DNA"/>
</dbReference>
<dbReference type="RefSeq" id="WP_146960899.1">
    <property type="nucleotide sequence ID" value="NZ_CP042467.1"/>
</dbReference>
<sequence length="467" mass="51341">MPNLKPILLALAATLAACQTTQSPRGSMTEASEPTQKELAPRLIEVCGEQVSTAADSLECNGVVENLNGLEELKNLKNLSLSRTSITDASIDDLKNLPALTTLDLSSTSVGDAAIESLASLEGVRSVDLKATGFTTNGIELLKKRRPDLEIQADSPSLVLSNANVEFWSNGEIVFEGKSANIDTGEVMVGRWDISRWGNNTYKDTVEVFQFDAKHRVIHLFLDDARGDEDPPRRQIVYLVNDDALIKIFDEHLGTYGDMRLTFHGDGTASYITDDWTAHLKYGNDVHEITMGLDEDSQELVVKRRVATGEHIDPEKLAACPFVWVKQGNGDFRFMGEILRNLRGKAAYASQELELVGVSGGPLVVRLTEEKDEITFLDELYLEADGVRIDASECEGEGAPVWCTSDRISLRMVRGDVLETTFQVPPNASKVVLHATGYYNPLSANATSDTRIHNAATTLNSRIWVLR</sequence>
<evidence type="ECO:0000313" key="1">
    <source>
        <dbReference type="EMBL" id="QED28457.1"/>
    </source>
</evidence>
<dbReference type="Proteomes" id="UP000321595">
    <property type="component" value="Chromosome"/>
</dbReference>
<evidence type="ECO:0000313" key="2">
    <source>
        <dbReference type="Proteomes" id="UP000321595"/>
    </source>
</evidence>
<accession>A0A5B8XTM3</accession>
<keyword evidence="2" id="KW-1185">Reference proteome</keyword>
<dbReference type="InterPro" id="IPR032675">
    <property type="entry name" value="LRR_dom_sf"/>
</dbReference>
<dbReference type="KEGG" id="bbae:FRD01_14680"/>
<reference evidence="1 2" key="1">
    <citation type="submission" date="2019-08" db="EMBL/GenBank/DDBJ databases">
        <authorList>
            <person name="Liang Q."/>
        </authorList>
    </citation>
    <scope>NUCLEOTIDE SEQUENCE [LARGE SCALE GENOMIC DNA]</scope>
    <source>
        <strain evidence="1 2">V1718</strain>
    </source>
</reference>
<dbReference type="PROSITE" id="PS51257">
    <property type="entry name" value="PROKAR_LIPOPROTEIN"/>
    <property type="match status" value="1"/>
</dbReference>
<protein>
    <submittedName>
        <fullName evidence="1">Leucine-rich repeat domain-containing protein</fullName>
    </submittedName>
</protein>
<proteinExistence type="predicted"/>
<gene>
    <name evidence="1" type="ORF">FRD01_14680</name>
</gene>
<dbReference type="Gene3D" id="3.80.10.10">
    <property type="entry name" value="Ribonuclease Inhibitor"/>
    <property type="match status" value="1"/>
</dbReference>